<dbReference type="EMBL" id="CADCWN010000350">
    <property type="protein sequence ID" value="CAA9588427.1"/>
    <property type="molecule type" value="Genomic_DNA"/>
</dbReference>
<evidence type="ECO:0000259" key="2">
    <source>
        <dbReference type="SMART" id="SM00347"/>
    </source>
</evidence>
<dbReference type="AlphaFoldDB" id="A0A6J4VSZ4"/>
<dbReference type="InterPro" id="IPR000835">
    <property type="entry name" value="HTH_MarR-typ"/>
</dbReference>
<protein>
    <recommendedName>
        <fullName evidence="2">HTH marR-type domain-containing protein</fullName>
    </recommendedName>
</protein>
<dbReference type="GO" id="GO:0006950">
    <property type="term" value="P:response to stress"/>
    <property type="evidence" value="ECO:0007669"/>
    <property type="project" value="TreeGrafter"/>
</dbReference>
<gene>
    <name evidence="3" type="ORF">AVDCRST_MAG18-4370</name>
</gene>
<dbReference type="InterPro" id="IPR036390">
    <property type="entry name" value="WH_DNA-bd_sf"/>
</dbReference>
<evidence type="ECO:0000313" key="3">
    <source>
        <dbReference type="EMBL" id="CAA9588427.1"/>
    </source>
</evidence>
<organism evidence="3">
    <name type="scientific">uncultured Thermomicrobiales bacterium</name>
    <dbReference type="NCBI Taxonomy" id="1645740"/>
    <lineage>
        <taxon>Bacteria</taxon>
        <taxon>Pseudomonadati</taxon>
        <taxon>Thermomicrobiota</taxon>
        <taxon>Thermomicrobia</taxon>
        <taxon>Thermomicrobiales</taxon>
        <taxon>environmental samples</taxon>
    </lineage>
</organism>
<dbReference type="SUPFAM" id="SSF46785">
    <property type="entry name" value="Winged helix' DNA-binding domain"/>
    <property type="match status" value="1"/>
</dbReference>
<feature type="domain" description="HTH marR-type" evidence="2">
    <location>
        <begin position="44"/>
        <end position="153"/>
    </location>
</feature>
<feature type="region of interest" description="Disordered" evidence="1">
    <location>
        <begin position="1"/>
        <end position="21"/>
    </location>
</feature>
<reference evidence="3" key="1">
    <citation type="submission" date="2020-02" db="EMBL/GenBank/DDBJ databases">
        <authorList>
            <person name="Meier V. D."/>
        </authorList>
    </citation>
    <scope>NUCLEOTIDE SEQUENCE</scope>
    <source>
        <strain evidence="3">AVDCRST_MAG18</strain>
    </source>
</reference>
<dbReference type="GO" id="GO:0003700">
    <property type="term" value="F:DNA-binding transcription factor activity"/>
    <property type="evidence" value="ECO:0007669"/>
    <property type="project" value="InterPro"/>
</dbReference>
<dbReference type="SMART" id="SM00347">
    <property type="entry name" value="HTH_MARR"/>
    <property type="match status" value="1"/>
</dbReference>
<name>A0A6J4VSZ4_9BACT</name>
<dbReference type="PANTHER" id="PTHR33164">
    <property type="entry name" value="TRANSCRIPTIONAL REGULATOR, MARR FAMILY"/>
    <property type="match status" value="1"/>
</dbReference>
<dbReference type="InterPro" id="IPR039422">
    <property type="entry name" value="MarR/SlyA-like"/>
</dbReference>
<dbReference type="PANTHER" id="PTHR33164:SF57">
    <property type="entry name" value="MARR-FAMILY TRANSCRIPTIONAL REGULATOR"/>
    <property type="match status" value="1"/>
</dbReference>
<evidence type="ECO:0000256" key="1">
    <source>
        <dbReference type="SAM" id="MobiDB-lite"/>
    </source>
</evidence>
<feature type="compositionally biased region" description="Basic and acidic residues" evidence="1">
    <location>
        <begin position="1"/>
        <end position="10"/>
    </location>
</feature>
<proteinExistence type="predicted"/>
<accession>A0A6J4VSZ4</accession>
<sequence length="173" mass="18054">MGKSPARQDDQAGEGGDVGASFEDAGRALFLLIRLLGRSTDGQRAGGDAGRPVELSRIMVVQAVEAAREDDGPDAEIGVGTVAARLAIDPSTASRLVAETIADGFLGSSPSPTDARRRRLGLTDAGRGLAAAARRHQAAVFAAATAGWPEAERRDFARRFAQFAAAIAERRVE</sequence>
<dbReference type="InterPro" id="IPR036388">
    <property type="entry name" value="WH-like_DNA-bd_sf"/>
</dbReference>
<dbReference type="Gene3D" id="1.10.10.10">
    <property type="entry name" value="Winged helix-like DNA-binding domain superfamily/Winged helix DNA-binding domain"/>
    <property type="match status" value="1"/>
</dbReference>